<comment type="caution">
    <text evidence="3">The sequence shown here is derived from an EMBL/GenBank/DDBJ whole genome shotgun (WGS) entry which is preliminary data.</text>
</comment>
<sequence>MAPMTRSRAAGGRVDGLTARYYAQRASAGLIVTEAIQVSDIGQGYIQTPGLHTAEQVAAWRRVTEAVHAEGGTIVAQLVHCGRIGHPVLYRDGAVPVAPSAVPSGEQLFTPDGMLDHPTPREMTAGDIAATVADFAAAARNAMDAGFDEVEVHGANGFLLHQFLCDGTNRRTDGYGGSIPGRIRFARRWPTCTSSSCSPATSPGSSGRSGRGGSSCARTRPPTPSPPPRRRGRRRCARAWPTPWRWRGSGVSGTRCPARRGRRGGGAAPRPACPARPSTAGCSAPARRAAGRAGSRVP</sequence>
<dbReference type="GO" id="GO:0005829">
    <property type="term" value="C:cytosol"/>
    <property type="evidence" value="ECO:0007669"/>
    <property type="project" value="TreeGrafter"/>
</dbReference>
<dbReference type="GO" id="GO:0010181">
    <property type="term" value="F:FMN binding"/>
    <property type="evidence" value="ECO:0007669"/>
    <property type="project" value="InterPro"/>
</dbReference>
<organism evidence="3 4">
    <name type="scientific">Actinomadura geliboluensis</name>
    <dbReference type="NCBI Taxonomy" id="882440"/>
    <lineage>
        <taxon>Bacteria</taxon>
        <taxon>Bacillati</taxon>
        <taxon>Actinomycetota</taxon>
        <taxon>Actinomycetes</taxon>
        <taxon>Streptosporangiales</taxon>
        <taxon>Thermomonosporaceae</taxon>
        <taxon>Actinomadura</taxon>
    </lineage>
</organism>
<protein>
    <recommendedName>
        <fullName evidence="2">NADH:flavin oxidoreductase/NADH oxidase N-terminal domain-containing protein</fullName>
    </recommendedName>
</protein>
<feature type="compositionally biased region" description="Low complexity" evidence="1">
    <location>
        <begin position="268"/>
        <end position="298"/>
    </location>
</feature>
<feature type="domain" description="NADH:flavin oxidoreductase/NADH oxidase N-terminal" evidence="2">
    <location>
        <begin position="1"/>
        <end position="187"/>
    </location>
</feature>
<proteinExistence type="predicted"/>
<evidence type="ECO:0000259" key="2">
    <source>
        <dbReference type="Pfam" id="PF00724"/>
    </source>
</evidence>
<dbReference type="EMBL" id="VCKZ01000199">
    <property type="protein sequence ID" value="TMR34618.1"/>
    <property type="molecule type" value="Genomic_DNA"/>
</dbReference>
<dbReference type="InterPro" id="IPR013785">
    <property type="entry name" value="Aldolase_TIM"/>
</dbReference>
<dbReference type="AlphaFoldDB" id="A0A5S4GNT5"/>
<dbReference type="InterPro" id="IPR045247">
    <property type="entry name" value="Oye-like"/>
</dbReference>
<dbReference type="Gene3D" id="3.20.20.70">
    <property type="entry name" value="Aldolase class I"/>
    <property type="match status" value="1"/>
</dbReference>
<feature type="compositionally biased region" description="Basic residues" evidence="1">
    <location>
        <begin position="228"/>
        <end position="237"/>
    </location>
</feature>
<evidence type="ECO:0000313" key="3">
    <source>
        <dbReference type="EMBL" id="TMR34618.1"/>
    </source>
</evidence>
<gene>
    <name evidence="3" type="ORF">ETD96_24765</name>
</gene>
<reference evidence="3 4" key="1">
    <citation type="submission" date="2019-05" db="EMBL/GenBank/DDBJ databases">
        <title>Draft genome sequence of Actinomadura geliboluensis A8036.</title>
        <authorList>
            <person name="Saricaoglu S."/>
            <person name="Isik K."/>
        </authorList>
    </citation>
    <scope>NUCLEOTIDE SEQUENCE [LARGE SCALE GENOMIC DNA]</scope>
    <source>
        <strain evidence="3 4">A8036</strain>
    </source>
</reference>
<accession>A0A5S4GNT5</accession>
<name>A0A5S4GNT5_9ACTN</name>
<feature type="region of interest" description="Disordered" evidence="1">
    <location>
        <begin position="194"/>
        <end position="298"/>
    </location>
</feature>
<dbReference type="SUPFAM" id="SSF51395">
    <property type="entry name" value="FMN-linked oxidoreductases"/>
    <property type="match status" value="1"/>
</dbReference>
<dbReference type="PANTHER" id="PTHR22893:SF91">
    <property type="entry name" value="NADPH DEHYDROGENASE 2-RELATED"/>
    <property type="match status" value="1"/>
</dbReference>
<feature type="compositionally biased region" description="Low complexity" evidence="1">
    <location>
        <begin position="194"/>
        <end position="206"/>
    </location>
</feature>
<dbReference type="GO" id="GO:0016491">
    <property type="term" value="F:oxidoreductase activity"/>
    <property type="evidence" value="ECO:0007669"/>
    <property type="project" value="InterPro"/>
</dbReference>
<dbReference type="OrthoDB" id="3169239at2"/>
<dbReference type="Pfam" id="PF00724">
    <property type="entry name" value="Oxidored_FMN"/>
    <property type="match status" value="1"/>
</dbReference>
<evidence type="ECO:0000313" key="4">
    <source>
        <dbReference type="Proteomes" id="UP000305238"/>
    </source>
</evidence>
<dbReference type="PANTHER" id="PTHR22893">
    <property type="entry name" value="NADH OXIDOREDUCTASE-RELATED"/>
    <property type="match status" value="1"/>
</dbReference>
<dbReference type="InterPro" id="IPR001155">
    <property type="entry name" value="OxRdtase_FMN_N"/>
</dbReference>
<dbReference type="Proteomes" id="UP000305238">
    <property type="component" value="Unassembled WGS sequence"/>
</dbReference>
<evidence type="ECO:0000256" key="1">
    <source>
        <dbReference type="SAM" id="MobiDB-lite"/>
    </source>
</evidence>
<keyword evidence="4" id="KW-1185">Reference proteome</keyword>